<dbReference type="EMBL" id="KQ978625">
    <property type="protein sequence ID" value="KYN29616.1"/>
    <property type="molecule type" value="Genomic_DNA"/>
</dbReference>
<feature type="compositionally biased region" description="Basic and acidic residues" evidence="1">
    <location>
        <begin position="32"/>
        <end position="65"/>
    </location>
</feature>
<evidence type="ECO:0000313" key="3">
    <source>
        <dbReference type="Proteomes" id="UP000078492"/>
    </source>
</evidence>
<evidence type="ECO:0000256" key="1">
    <source>
        <dbReference type="SAM" id="MobiDB-lite"/>
    </source>
</evidence>
<accession>A0A195EN76</accession>
<proteinExistence type="predicted"/>
<feature type="region of interest" description="Disordered" evidence="1">
    <location>
        <begin position="18"/>
        <end position="87"/>
    </location>
</feature>
<protein>
    <submittedName>
        <fullName evidence="2">Uncharacterized protein</fullName>
    </submittedName>
</protein>
<evidence type="ECO:0000313" key="2">
    <source>
        <dbReference type="EMBL" id="KYN29616.1"/>
    </source>
</evidence>
<reference evidence="2 3" key="1">
    <citation type="submission" date="2015-09" db="EMBL/GenBank/DDBJ databases">
        <title>Trachymyrmex cornetzi WGS genome.</title>
        <authorList>
            <person name="Nygaard S."/>
            <person name="Hu H."/>
            <person name="Boomsma J."/>
            <person name="Zhang G."/>
        </authorList>
    </citation>
    <scope>NUCLEOTIDE SEQUENCE [LARGE SCALE GENOMIC DNA]</scope>
    <source>
        <strain evidence="2">Tcor2-1</strain>
        <tissue evidence="2">Whole body</tissue>
    </source>
</reference>
<gene>
    <name evidence="2" type="ORF">ALC57_00878</name>
</gene>
<keyword evidence="3" id="KW-1185">Reference proteome</keyword>
<dbReference type="Proteomes" id="UP000078492">
    <property type="component" value="Unassembled WGS sequence"/>
</dbReference>
<name>A0A195EN76_9HYME</name>
<dbReference type="AlphaFoldDB" id="A0A195EN76"/>
<sequence>MSLLSRGSSYGRSIRKFRSFGEARSPGISSRPECRRANERINGRANERTNKRTKWTNERTNERTRTNGRTNEQTSERVRNLLSCLTK</sequence>
<organism evidence="2 3">
    <name type="scientific">Trachymyrmex cornetzi</name>
    <dbReference type="NCBI Taxonomy" id="471704"/>
    <lineage>
        <taxon>Eukaryota</taxon>
        <taxon>Metazoa</taxon>
        <taxon>Ecdysozoa</taxon>
        <taxon>Arthropoda</taxon>
        <taxon>Hexapoda</taxon>
        <taxon>Insecta</taxon>
        <taxon>Pterygota</taxon>
        <taxon>Neoptera</taxon>
        <taxon>Endopterygota</taxon>
        <taxon>Hymenoptera</taxon>
        <taxon>Apocrita</taxon>
        <taxon>Aculeata</taxon>
        <taxon>Formicoidea</taxon>
        <taxon>Formicidae</taxon>
        <taxon>Myrmicinae</taxon>
        <taxon>Trachymyrmex</taxon>
    </lineage>
</organism>